<dbReference type="GO" id="GO:0003723">
    <property type="term" value="F:RNA binding"/>
    <property type="evidence" value="ECO:0007669"/>
    <property type="project" value="InterPro"/>
</dbReference>
<dbReference type="CDD" id="cd01062">
    <property type="entry name" value="RNase_T2_prok"/>
    <property type="match status" value="1"/>
</dbReference>
<dbReference type="PANTHER" id="PTHR11240:SF22">
    <property type="entry name" value="RIBONUCLEASE T2"/>
    <property type="match status" value="1"/>
</dbReference>
<comment type="caution">
    <text evidence="4">The sequence shown here is derived from an EMBL/GenBank/DDBJ whole genome shotgun (WGS) entry which is preliminary data.</text>
</comment>
<dbReference type="GO" id="GO:0033897">
    <property type="term" value="F:ribonuclease T2 activity"/>
    <property type="evidence" value="ECO:0007669"/>
    <property type="project" value="UniProtKB-EC"/>
</dbReference>
<dbReference type="SUPFAM" id="SSF55895">
    <property type="entry name" value="Ribonuclease Rh-like"/>
    <property type="match status" value="1"/>
</dbReference>
<dbReference type="EMBL" id="JACHFM010000004">
    <property type="protein sequence ID" value="MBB5223732.1"/>
    <property type="molecule type" value="Genomic_DNA"/>
</dbReference>
<gene>
    <name evidence="4" type="ORF">HNP73_003686</name>
</gene>
<dbReference type="Gene3D" id="3.90.730.10">
    <property type="entry name" value="Ribonuclease T2-like"/>
    <property type="match status" value="1"/>
</dbReference>
<keyword evidence="3" id="KW-0732">Signal</keyword>
<evidence type="ECO:0000313" key="5">
    <source>
        <dbReference type="Proteomes" id="UP000549457"/>
    </source>
</evidence>
<dbReference type="Pfam" id="PF00445">
    <property type="entry name" value="Ribonuclease_T2"/>
    <property type="match status" value="1"/>
</dbReference>
<dbReference type="InterPro" id="IPR039378">
    <property type="entry name" value="RNase_T2_prok"/>
</dbReference>
<evidence type="ECO:0000256" key="2">
    <source>
        <dbReference type="RuleBase" id="RU004328"/>
    </source>
</evidence>
<comment type="similarity">
    <text evidence="1 2">Belongs to the RNase T2 family.</text>
</comment>
<dbReference type="PROSITE" id="PS00530">
    <property type="entry name" value="RNASE_T2_1"/>
    <property type="match status" value="1"/>
</dbReference>
<feature type="signal peptide" evidence="3">
    <location>
        <begin position="1"/>
        <end position="22"/>
    </location>
</feature>
<name>A0A840SXB3_9RHOB</name>
<keyword evidence="5" id="KW-1185">Reference proteome</keyword>
<dbReference type="InterPro" id="IPR018188">
    <property type="entry name" value="RNase_T2_His_AS_1"/>
</dbReference>
<dbReference type="Proteomes" id="UP000549457">
    <property type="component" value="Unassembled WGS sequence"/>
</dbReference>
<protein>
    <submittedName>
        <fullName evidence="4">Ribonuclease T2</fullName>
        <ecNumber evidence="4">4.6.1.19</ecNumber>
    </submittedName>
</protein>
<reference evidence="4 5" key="1">
    <citation type="submission" date="2020-08" db="EMBL/GenBank/DDBJ databases">
        <title>Genomic Encyclopedia of Type Strains, Phase IV (KMG-IV): sequencing the most valuable type-strain genomes for metagenomic binning, comparative biology and taxonomic classification.</title>
        <authorList>
            <person name="Goeker M."/>
        </authorList>
    </citation>
    <scope>NUCLEOTIDE SEQUENCE [LARGE SCALE GENOMIC DNA]</scope>
    <source>
        <strain evidence="4 5">DSM 101730</strain>
    </source>
</reference>
<keyword evidence="4" id="KW-0456">Lyase</keyword>
<accession>A0A840SXB3</accession>
<dbReference type="GO" id="GO:0006401">
    <property type="term" value="P:RNA catabolic process"/>
    <property type="evidence" value="ECO:0007669"/>
    <property type="project" value="TreeGrafter"/>
</dbReference>
<dbReference type="InterPro" id="IPR036430">
    <property type="entry name" value="RNase_T2-like_sf"/>
</dbReference>
<dbReference type="PANTHER" id="PTHR11240">
    <property type="entry name" value="RIBONUCLEASE T2"/>
    <property type="match status" value="1"/>
</dbReference>
<evidence type="ECO:0000313" key="4">
    <source>
        <dbReference type="EMBL" id="MBB5223732.1"/>
    </source>
</evidence>
<organism evidence="4 5">
    <name type="scientific">Amaricoccus macauensis</name>
    <dbReference type="NCBI Taxonomy" id="57001"/>
    <lineage>
        <taxon>Bacteria</taxon>
        <taxon>Pseudomonadati</taxon>
        <taxon>Pseudomonadota</taxon>
        <taxon>Alphaproteobacteria</taxon>
        <taxon>Rhodobacterales</taxon>
        <taxon>Paracoccaceae</taxon>
        <taxon>Amaricoccus</taxon>
    </lineage>
</organism>
<dbReference type="RefSeq" id="WP_184153201.1">
    <property type="nucleotide sequence ID" value="NZ_JACHFM010000004.1"/>
</dbReference>
<proteinExistence type="inferred from homology"/>
<dbReference type="InterPro" id="IPR001568">
    <property type="entry name" value="RNase_T2-like"/>
</dbReference>
<feature type="chain" id="PRO_5032916370" evidence="3">
    <location>
        <begin position="23"/>
        <end position="210"/>
    </location>
</feature>
<evidence type="ECO:0000256" key="3">
    <source>
        <dbReference type="SAM" id="SignalP"/>
    </source>
</evidence>
<dbReference type="EC" id="4.6.1.19" evidence="4"/>
<dbReference type="AlphaFoldDB" id="A0A840SXB3"/>
<evidence type="ECO:0000256" key="1">
    <source>
        <dbReference type="ARBA" id="ARBA00007469"/>
    </source>
</evidence>
<sequence length="210" mass="22533">MIKSFSLAASVALGLTFTGMPAAGFDYYVLALTWTPTWCQTDGGPEDAQRGGQCDPARDLGFTLHGLWPQDAAGGWPEYCDTDARDPSRRETAAMADVMGSGGLAWYQWKKHGRCSELEPEDYFAASRRVYEALLLPAPPAGASPGAIEAAFLKANPALSSDGVIVTCGGGQLQEIRICLTPDFMPRACGQDVQEDACRARGRLDVPDLR</sequence>